<dbReference type="FunFam" id="2.30.30.870:FF:000001">
    <property type="entry name" value="Protein pelota homolog"/>
    <property type="match status" value="1"/>
</dbReference>
<feature type="non-terminal residue" evidence="2">
    <location>
        <position position="1"/>
    </location>
</feature>
<dbReference type="GO" id="GO:0032790">
    <property type="term" value="P:ribosome disassembly"/>
    <property type="evidence" value="ECO:0007669"/>
    <property type="project" value="TreeGrafter"/>
</dbReference>
<evidence type="ECO:0000313" key="2">
    <source>
        <dbReference type="EMBL" id="KAJ3204598.1"/>
    </source>
</evidence>
<dbReference type="EMBL" id="JADGJW010001283">
    <property type="protein sequence ID" value="KAJ3204598.1"/>
    <property type="molecule type" value="Genomic_DNA"/>
</dbReference>
<keyword evidence="3" id="KW-1185">Reference proteome</keyword>
<evidence type="ECO:0000313" key="3">
    <source>
        <dbReference type="Proteomes" id="UP001211065"/>
    </source>
</evidence>
<dbReference type="Pfam" id="PF26356">
    <property type="entry name" value="Pelota_N"/>
    <property type="match status" value="1"/>
</dbReference>
<dbReference type="GO" id="GO:0070481">
    <property type="term" value="P:nuclear-transcribed mRNA catabolic process, non-stop decay"/>
    <property type="evidence" value="ECO:0007669"/>
    <property type="project" value="InterPro"/>
</dbReference>
<dbReference type="AlphaFoldDB" id="A0AAD5TX37"/>
<dbReference type="InterPro" id="IPR038069">
    <property type="entry name" value="Pelota/DOM34_N"/>
</dbReference>
<dbReference type="GO" id="GO:0070651">
    <property type="term" value="P:nonfunctional rRNA decay"/>
    <property type="evidence" value="ECO:0007669"/>
    <property type="project" value="TreeGrafter"/>
</dbReference>
<dbReference type="InterPro" id="IPR005140">
    <property type="entry name" value="eRF1_Pelota-like_N"/>
</dbReference>
<sequence>MKLIKRSIDRDKSGYITLYAEDQEDMWHLYNLLQKGDSLKATTFRNVTSETSTGSTDKSQVRLTLTIEIEEIDYDAQGGVLRVNGKNIVENKFVKMGGYHTISIELNRNFTLGKQEWDIISLERIAECCDVAKKADIAACVLQE</sequence>
<dbReference type="Gene3D" id="2.30.30.870">
    <property type="entry name" value="Pelota, domain A"/>
    <property type="match status" value="1"/>
</dbReference>
<dbReference type="InterPro" id="IPR058547">
    <property type="entry name" value="Pelota_N"/>
</dbReference>
<gene>
    <name evidence="2" type="ORF">HK099_001083</name>
</gene>
<dbReference type="Proteomes" id="UP001211065">
    <property type="component" value="Unassembled WGS sequence"/>
</dbReference>
<proteinExistence type="predicted"/>
<dbReference type="PANTHER" id="PTHR10853">
    <property type="entry name" value="PELOTA"/>
    <property type="match status" value="1"/>
</dbReference>
<protein>
    <recommendedName>
        <fullName evidence="1">eRF1/Pelota-like N-terminal domain-containing protein</fullName>
    </recommendedName>
</protein>
<dbReference type="PANTHER" id="PTHR10853:SF0">
    <property type="entry name" value="PROTEIN PELOTA HOMOLOG"/>
    <property type="match status" value="1"/>
</dbReference>
<evidence type="ECO:0000259" key="1">
    <source>
        <dbReference type="SMART" id="SM01194"/>
    </source>
</evidence>
<reference evidence="2" key="1">
    <citation type="submission" date="2020-05" db="EMBL/GenBank/DDBJ databases">
        <title>Phylogenomic resolution of chytrid fungi.</title>
        <authorList>
            <person name="Stajich J.E."/>
            <person name="Amses K."/>
            <person name="Simmons R."/>
            <person name="Seto K."/>
            <person name="Myers J."/>
            <person name="Bonds A."/>
            <person name="Quandt C.A."/>
            <person name="Barry K."/>
            <person name="Liu P."/>
            <person name="Grigoriev I."/>
            <person name="Longcore J.E."/>
            <person name="James T.Y."/>
        </authorList>
    </citation>
    <scope>NUCLEOTIDE SEQUENCE</scope>
    <source>
        <strain evidence="2">JEL0476</strain>
    </source>
</reference>
<dbReference type="GO" id="GO:0070966">
    <property type="term" value="P:nuclear-transcribed mRNA catabolic process, no-go decay"/>
    <property type="evidence" value="ECO:0007669"/>
    <property type="project" value="InterPro"/>
</dbReference>
<dbReference type="SUPFAM" id="SSF159065">
    <property type="entry name" value="Dom34/Pelota N-terminal domain-like"/>
    <property type="match status" value="1"/>
</dbReference>
<dbReference type="SMART" id="SM01194">
    <property type="entry name" value="eRF1_1"/>
    <property type="match status" value="1"/>
</dbReference>
<comment type="caution">
    <text evidence="2">The sequence shown here is derived from an EMBL/GenBank/DDBJ whole genome shotgun (WGS) entry which is preliminary data.</text>
</comment>
<dbReference type="GO" id="GO:0071025">
    <property type="term" value="P:RNA surveillance"/>
    <property type="evidence" value="ECO:0007669"/>
    <property type="project" value="InterPro"/>
</dbReference>
<organism evidence="2 3">
    <name type="scientific">Clydaea vesicula</name>
    <dbReference type="NCBI Taxonomy" id="447962"/>
    <lineage>
        <taxon>Eukaryota</taxon>
        <taxon>Fungi</taxon>
        <taxon>Fungi incertae sedis</taxon>
        <taxon>Chytridiomycota</taxon>
        <taxon>Chytridiomycota incertae sedis</taxon>
        <taxon>Chytridiomycetes</taxon>
        <taxon>Lobulomycetales</taxon>
        <taxon>Lobulomycetaceae</taxon>
        <taxon>Clydaea</taxon>
    </lineage>
</organism>
<accession>A0AAD5TX37</accession>
<dbReference type="GO" id="GO:0005737">
    <property type="term" value="C:cytoplasm"/>
    <property type="evidence" value="ECO:0007669"/>
    <property type="project" value="TreeGrafter"/>
</dbReference>
<name>A0AAD5TX37_9FUNG</name>
<feature type="domain" description="eRF1/Pelota-like N-terminal" evidence="1">
    <location>
        <begin position="1"/>
        <end position="130"/>
    </location>
</feature>
<dbReference type="InterPro" id="IPR004405">
    <property type="entry name" value="TF_pelota"/>
</dbReference>